<protein>
    <submittedName>
        <fullName evidence="2">Uncharacterized protein</fullName>
    </submittedName>
</protein>
<dbReference type="RefSeq" id="WP_371752553.1">
    <property type="nucleotide sequence ID" value="NZ_JAYJLD010000002.1"/>
</dbReference>
<dbReference type="Proteomes" id="UP001310386">
    <property type="component" value="Unassembled WGS sequence"/>
</dbReference>
<comment type="caution">
    <text evidence="2">The sequence shown here is derived from an EMBL/GenBank/DDBJ whole genome shotgun (WGS) entry which is preliminary data.</text>
</comment>
<evidence type="ECO:0000313" key="3">
    <source>
        <dbReference type="Proteomes" id="UP001310386"/>
    </source>
</evidence>
<sequence length="130" mass="14251">MNVMIVAGIIFMPLAMAVVGVLWRNARTVHHLLAALAAFAVFAVSSVKIVEIISQGTVYMTDIHGIFVNPFFLTGGAYLGGTPFIGSVRRHGQIMWNRTEVKAGHAEIAHRRSDFDRAPCFLHTAPLYAE</sequence>
<feature type="transmembrane region" description="Helical" evidence="1">
    <location>
        <begin position="66"/>
        <end position="88"/>
    </location>
</feature>
<name>A0ABU5ZEW2_9BACL</name>
<evidence type="ECO:0000313" key="2">
    <source>
        <dbReference type="EMBL" id="MEB3100442.1"/>
    </source>
</evidence>
<accession>A0ABU5ZEW2</accession>
<reference evidence="2" key="1">
    <citation type="submission" date="2023-12" db="EMBL/GenBank/DDBJ databases">
        <title>Fervidustalea candida gen. nov., sp. nov., a novel member of the family Paenibacillaceae isolated from a geothermal area.</title>
        <authorList>
            <person name="Li W.-J."/>
            <person name="Jiao J.-Y."/>
            <person name="Chen Y."/>
        </authorList>
    </citation>
    <scope>NUCLEOTIDE SEQUENCE</scope>
    <source>
        <strain evidence="2">SYSU GA230002</strain>
    </source>
</reference>
<proteinExistence type="predicted"/>
<dbReference type="EMBL" id="JAYJLD010000002">
    <property type="protein sequence ID" value="MEB3100442.1"/>
    <property type="molecule type" value="Genomic_DNA"/>
</dbReference>
<evidence type="ECO:0000256" key="1">
    <source>
        <dbReference type="SAM" id="Phobius"/>
    </source>
</evidence>
<feature type="transmembrane region" description="Helical" evidence="1">
    <location>
        <begin position="6"/>
        <end position="23"/>
    </location>
</feature>
<organism evidence="2 3">
    <name type="scientific">Ferviditalea candida</name>
    <dbReference type="NCBI Taxonomy" id="3108399"/>
    <lineage>
        <taxon>Bacteria</taxon>
        <taxon>Bacillati</taxon>
        <taxon>Bacillota</taxon>
        <taxon>Bacilli</taxon>
        <taxon>Bacillales</taxon>
        <taxon>Paenibacillaceae</taxon>
        <taxon>Ferviditalea</taxon>
    </lineage>
</organism>
<keyword evidence="1" id="KW-1133">Transmembrane helix</keyword>
<feature type="transmembrane region" description="Helical" evidence="1">
    <location>
        <begin position="32"/>
        <end position="54"/>
    </location>
</feature>
<keyword evidence="3" id="KW-1185">Reference proteome</keyword>
<gene>
    <name evidence="2" type="ORF">VF724_02060</name>
</gene>
<keyword evidence="1" id="KW-0472">Membrane</keyword>
<keyword evidence="1" id="KW-0812">Transmembrane</keyword>